<organism evidence="2 3">
    <name type="scientific">Leptospira ainlahdjerensis</name>
    <dbReference type="NCBI Taxonomy" id="2810033"/>
    <lineage>
        <taxon>Bacteria</taxon>
        <taxon>Pseudomonadati</taxon>
        <taxon>Spirochaetota</taxon>
        <taxon>Spirochaetia</taxon>
        <taxon>Leptospirales</taxon>
        <taxon>Leptospiraceae</taxon>
        <taxon>Leptospira</taxon>
    </lineage>
</organism>
<dbReference type="PANTHER" id="PTHR33121">
    <property type="entry name" value="CYCLIC DI-GMP PHOSPHODIESTERASE PDEF"/>
    <property type="match status" value="1"/>
</dbReference>
<dbReference type="Gene3D" id="3.20.20.450">
    <property type="entry name" value="EAL domain"/>
    <property type="match status" value="1"/>
</dbReference>
<feature type="domain" description="EAL" evidence="1">
    <location>
        <begin position="471"/>
        <end position="728"/>
    </location>
</feature>
<dbReference type="PANTHER" id="PTHR33121:SF70">
    <property type="entry name" value="SIGNALING PROTEIN YKOW"/>
    <property type="match status" value="1"/>
</dbReference>
<reference evidence="2 3" key="1">
    <citation type="submission" date="2021-02" db="EMBL/GenBank/DDBJ databases">
        <title>Leptospira ainlahdjerensis sp. nov., Leptospira ainazelensis sp. nov., Leptospira abararensis sp. nov. and Leptospira chreensis sp. nov., four new species isolated from water sources in Algeria.</title>
        <authorList>
            <person name="Amara Korba A."/>
            <person name="Kainiu M."/>
            <person name="Vincent A.T."/>
            <person name="Mariet J.-F."/>
            <person name="Veyrier F.J."/>
            <person name="Goarant C."/>
            <person name="Picardeau M."/>
        </authorList>
    </citation>
    <scope>NUCLEOTIDE SEQUENCE [LARGE SCALE GENOMIC DNA]</scope>
    <source>
        <strain evidence="2 3">201903070</strain>
    </source>
</reference>
<keyword evidence="3" id="KW-1185">Reference proteome</keyword>
<dbReference type="PROSITE" id="PS50883">
    <property type="entry name" value="EAL"/>
    <property type="match status" value="1"/>
</dbReference>
<dbReference type="CDD" id="cd01948">
    <property type="entry name" value="EAL"/>
    <property type="match status" value="1"/>
</dbReference>
<accession>A0ABS2U923</accession>
<dbReference type="RefSeq" id="WP_205279019.1">
    <property type="nucleotide sequence ID" value="NZ_JAFFPU010000027.1"/>
</dbReference>
<dbReference type="Proteomes" id="UP000724686">
    <property type="component" value="Unassembled WGS sequence"/>
</dbReference>
<proteinExistence type="predicted"/>
<evidence type="ECO:0000259" key="1">
    <source>
        <dbReference type="PROSITE" id="PS50883"/>
    </source>
</evidence>
<dbReference type="SMART" id="SM00052">
    <property type="entry name" value="EAL"/>
    <property type="match status" value="1"/>
</dbReference>
<dbReference type="InterPro" id="IPR035919">
    <property type="entry name" value="EAL_sf"/>
</dbReference>
<dbReference type="Pfam" id="PF00563">
    <property type="entry name" value="EAL"/>
    <property type="match status" value="1"/>
</dbReference>
<evidence type="ECO:0000313" key="2">
    <source>
        <dbReference type="EMBL" id="MBM9576869.1"/>
    </source>
</evidence>
<dbReference type="InterPro" id="IPR001633">
    <property type="entry name" value="EAL_dom"/>
</dbReference>
<comment type="caution">
    <text evidence="2">The sequence shown here is derived from an EMBL/GenBank/DDBJ whole genome shotgun (WGS) entry which is preliminary data.</text>
</comment>
<sequence length="728" mass="84456">MNLCVENDGSKEPLTWSEYQPYRIRIESSARFKNRIDYFLLDLSGNEIELSEFRRSEKRQRVIFLSSRWIALSGFLRWDGIRDEIVFESDFEVQTERNESDWIVWDPKQKVNLRTSFWKNPHPNHPSSSQKPSFKKEEDLEFSEEFFILYRSIHRFLGLDRREGNVLQILSKNKRQNIVLNGKFSPENFESSFRYLDLFPLSSGLIQTFLGLKTHISRNRHYLSTKHGELLLSNISLTTDDKITSLFFSNKILTITNGEGTYKRFSRFKIDSQGSVAFETIAIRKIYNSLRSEEIFHTIHRIQNHIPVFPIERNTRNDENLISEKEYSKLLISSKKGNTYTLLLRLWTSEECEEKSMILLVGACLEKICDSKNIIFASFSDGTFILLFNFSEDKNQIDKIKDDLGRFFSAKHEIGTKEISFIVSMGISAVNSDQNTGIQESLERSRLILENNPIRGKMNFDRINSLLNERPCQLSSFFLGGEKSDRTLFYEYQPIIDLRTGEIALIESLARLKIGNRILYPNDFMDKRMDIDTLMELGKRSFADALRLIAALIQRGNFHTKIAINISPEQLAKIEFSESLIELAKSFSAEWRTFLSRIVIEITENSEIIDHEISRHTLNVLHSLGITFSLDDFGTGYSSFILLKSFPVEYIKIDKAFIKGVTENTLDRLIVNSIIDIGGNMELKVIAEGVENQKQFLYLLSIGVELIQGYHVFRPLREENILELLTYS</sequence>
<dbReference type="SUPFAM" id="SSF141868">
    <property type="entry name" value="EAL domain-like"/>
    <property type="match status" value="1"/>
</dbReference>
<protein>
    <submittedName>
        <fullName evidence="2">EAL domain-containing protein</fullName>
    </submittedName>
</protein>
<name>A0ABS2U923_9LEPT</name>
<evidence type="ECO:0000313" key="3">
    <source>
        <dbReference type="Proteomes" id="UP000724686"/>
    </source>
</evidence>
<dbReference type="EMBL" id="JAFFPU010000027">
    <property type="protein sequence ID" value="MBM9576869.1"/>
    <property type="molecule type" value="Genomic_DNA"/>
</dbReference>
<dbReference type="InterPro" id="IPR050706">
    <property type="entry name" value="Cyclic-di-GMP_PDE-like"/>
</dbReference>
<gene>
    <name evidence="2" type="ORF">JWG45_06845</name>
</gene>